<dbReference type="SUPFAM" id="SSF56112">
    <property type="entry name" value="Protein kinase-like (PK-like)"/>
    <property type="match status" value="1"/>
</dbReference>
<keyword evidence="20" id="KW-0325">Glycoprotein</keyword>
<feature type="chain" id="PRO_5014111243" description="Receptor kinase-like protein Xa21" evidence="28">
    <location>
        <begin position="21"/>
        <end position="1220"/>
    </location>
</feature>
<evidence type="ECO:0000256" key="11">
    <source>
        <dbReference type="ARBA" id="ARBA00022692"/>
    </source>
</evidence>
<comment type="catalytic activity">
    <reaction evidence="22">
        <text>L-seryl-[protein] + ATP = O-phospho-L-seryl-[protein] + ADP + H(+)</text>
        <dbReference type="Rhea" id="RHEA:17989"/>
        <dbReference type="Rhea" id="RHEA-COMP:9863"/>
        <dbReference type="Rhea" id="RHEA-COMP:11604"/>
        <dbReference type="ChEBI" id="CHEBI:15378"/>
        <dbReference type="ChEBI" id="CHEBI:29999"/>
        <dbReference type="ChEBI" id="CHEBI:30616"/>
        <dbReference type="ChEBI" id="CHEBI:83421"/>
        <dbReference type="ChEBI" id="CHEBI:456216"/>
        <dbReference type="EC" id="2.7.11.1"/>
    </reaction>
</comment>
<evidence type="ECO:0000256" key="12">
    <source>
        <dbReference type="ARBA" id="ARBA00022729"/>
    </source>
</evidence>
<dbReference type="Proteomes" id="UP000233837">
    <property type="component" value="Unassembled WGS sequence"/>
</dbReference>
<dbReference type="SMART" id="SM00220">
    <property type="entry name" value="S_TKc"/>
    <property type="match status" value="1"/>
</dbReference>
<feature type="binding site" evidence="26">
    <location>
        <position position="919"/>
    </location>
    <ligand>
        <name>ATP</name>
        <dbReference type="ChEBI" id="CHEBI:30616"/>
    </ligand>
</feature>
<dbReference type="FunFam" id="3.30.200.20:FF:000432">
    <property type="entry name" value="LRR receptor-like serine/threonine-protein kinase EFR"/>
    <property type="match status" value="1"/>
</dbReference>
<keyword evidence="17 27" id="KW-1133">Transmembrane helix</keyword>
<evidence type="ECO:0000256" key="17">
    <source>
        <dbReference type="ARBA" id="ARBA00022989"/>
    </source>
</evidence>
<comment type="function">
    <text evidence="24">The processed protein kinase Xa21 chain released by protein cleavage after X.oryzae pv. oryzae protein Ax21 detection translocates into the nucleus where it can bind and regulate WRKY62, a transcription factor. Confers resistance to the bacterial pathogen X.oryzae pv. oryzae (Xoo).</text>
</comment>
<feature type="domain" description="Protein kinase" evidence="29">
    <location>
        <begin position="889"/>
        <end position="1201"/>
    </location>
</feature>
<keyword evidence="11 27" id="KW-0812">Transmembrane</keyword>
<dbReference type="SUPFAM" id="SSF52058">
    <property type="entry name" value="L domain-like"/>
    <property type="match status" value="1"/>
</dbReference>
<evidence type="ECO:0000313" key="30">
    <source>
        <dbReference type="EMBL" id="PKU87903.1"/>
    </source>
</evidence>
<evidence type="ECO:0000256" key="25">
    <source>
        <dbReference type="ARBA" id="ARBA00072040"/>
    </source>
</evidence>
<dbReference type="FunFam" id="3.80.10.10:FF:000095">
    <property type="entry name" value="LRR receptor-like serine/threonine-protein kinase GSO1"/>
    <property type="match status" value="1"/>
</dbReference>
<evidence type="ECO:0000256" key="1">
    <source>
        <dbReference type="ARBA" id="ARBA00004162"/>
    </source>
</evidence>
<dbReference type="EMBL" id="KZ501830">
    <property type="protein sequence ID" value="PKU87903.1"/>
    <property type="molecule type" value="Genomic_DNA"/>
</dbReference>
<dbReference type="AlphaFoldDB" id="A0A2I0XJ04"/>
<evidence type="ECO:0000256" key="10">
    <source>
        <dbReference type="ARBA" id="ARBA00022679"/>
    </source>
</evidence>
<keyword evidence="12 28" id="KW-0732">Signal</keyword>
<dbReference type="CDD" id="cd14066">
    <property type="entry name" value="STKc_IRAK"/>
    <property type="match status" value="1"/>
</dbReference>
<comment type="subcellular location">
    <subcellularLocation>
        <location evidence="1">Cell membrane</location>
        <topology evidence="1">Single-pass membrane protein</topology>
    </subcellularLocation>
    <subcellularLocation>
        <location evidence="2">Endoplasmic reticulum membrane</location>
        <topology evidence="2">Single-pass membrane protein</topology>
    </subcellularLocation>
    <subcellularLocation>
        <location evidence="3">Membrane</location>
        <topology evidence="3">Single-pass type I membrane protein</topology>
    </subcellularLocation>
</comment>
<evidence type="ECO:0000256" key="24">
    <source>
        <dbReference type="ARBA" id="ARBA00056628"/>
    </source>
</evidence>
<dbReference type="STRING" id="906689.A0A2I0XJ04"/>
<dbReference type="InterPro" id="IPR017441">
    <property type="entry name" value="Protein_kinase_ATP_BS"/>
</dbReference>
<dbReference type="FunFam" id="1.10.510.10:FF:000358">
    <property type="entry name" value="Putative leucine-rich repeat receptor-like serine/threonine-protein kinase"/>
    <property type="match status" value="1"/>
</dbReference>
<dbReference type="InterPro" id="IPR008271">
    <property type="entry name" value="Ser/Thr_kinase_AS"/>
</dbReference>
<dbReference type="SMART" id="SM00369">
    <property type="entry name" value="LRR_TYP"/>
    <property type="match status" value="11"/>
</dbReference>
<dbReference type="Gene3D" id="3.80.10.10">
    <property type="entry name" value="Ribonuclease Inhibitor"/>
    <property type="match status" value="6"/>
</dbReference>
<gene>
    <name evidence="30" type="primary">EFR</name>
    <name evidence="30" type="ORF">MA16_Dca007845</name>
</gene>
<evidence type="ECO:0000256" key="23">
    <source>
        <dbReference type="ARBA" id="ARBA00054320"/>
    </source>
</evidence>
<dbReference type="InterPro" id="IPR051716">
    <property type="entry name" value="Plant_RL_S/T_kinase"/>
</dbReference>
<evidence type="ECO:0000256" key="6">
    <source>
        <dbReference type="ARBA" id="ARBA00022475"/>
    </source>
</evidence>
<dbReference type="InterPro" id="IPR000719">
    <property type="entry name" value="Prot_kinase_dom"/>
</dbReference>
<dbReference type="GO" id="GO:0004674">
    <property type="term" value="F:protein serine/threonine kinase activity"/>
    <property type="evidence" value="ECO:0007669"/>
    <property type="project" value="UniProtKB-KW"/>
</dbReference>
<evidence type="ECO:0000259" key="29">
    <source>
        <dbReference type="PROSITE" id="PS50011"/>
    </source>
</evidence>
<keyword evidence="14 26" id="KW-0547">Nucleotide-binding</keyword>
<dbReference type="FunFam" id="3.80.10.10:FF:000627">
    <property type="entry name" value="Probable leucine-rich repeat receptor-like protein kinase At2g33170"/>
    <property type="match status" value="1"/>
</dbReference>
<evidence type="ECO:0000313" key="31">
    <source>
        <dbReference type="Proteomes" id="UP000233837"/>
    </source>
</evidence>
<protein>
    <recommendedName>
        <fullName evidence="25">Receptor kinase-like protein Xa21</fullName>
        <ecNumber evidence="5">2.7.11.1</ecNumber>
    </recommendedName>
</protein>
<dbReference type="Gene3D" id="3.30.200.20">
    <property type="entry name" value="Phosphorylase Kinase, domain 1"/>
    <property type="match status" value="1"/>
</dbReference>
<keyword evidence="8" id="KW-0597">Phosphoprotein</keyword>
<proteinExistence type="inferred from homology"/>
<evidence type="ECO:0000256" key="28">
    <source>
        <dbReference type="SAM" id="SignalP"/>
    </source>
</evidence>
<dbReference type="InterPro" id="IPR011009">
    <property type="entry name" value="Kinase-like_dom_sf"/>
</dbReference>
<dbReference type="EC" id="2.7.11.1" evidence="5"/>
<dbReference type="PANTHER" id="PTHR48053">
    <property type="entry name" value="LEUCINE RICH REPEAT FAMILY PROTEIN, EXPRESSED"/>
    <property type="match status" value="1"/>
</dbReference>
<evidence type="ECO:0000256" key="18">
    <source>
        <dbReference type="ARBA" id="ARBA00023136"/>
    </source>
</evidence>
<dbReference type="InterPro" id="IPR003591">
    <property type="entry name" value="Leu-rich_rpt_typical-subtyp"/>
</dbReference>
<evidence type="ECO:0000256" key="7">
    <source>
        <dbReference type="ARBA" id="ARBA00022527"/>
    </source>
</evidence>
<evidence type="ECO:0000256" key="8">
    <source>
        <dbReference type="ARBA" id="ARBA00022553"/>
    </source>
</evidence>
<evidence type="ECO:0000256" key="4">
    <source>
        <dbReference type="ARBA" id="ARBA00008684"/>
    </source>
</evidence>
<evidence type="ECO:0000256" key="19">
    <source>
        <dbReference type="ARBA" id="ARBA00023170"/>
    </source>
</evidence>
<evidence type="ECO:0000256" key="14">
    <source>
        <dbReference type="ARBA" id="ARBA00022741"/>
    </source>
</evidence>
<keyword evidence="13" id="KW-0677">Repeat</keyword>
<keyword evidence="7" id="KW-0723">Serine/threonine-protein kinase</keyword>
<keyword evidence="31" id="KW-1185">Reference proteome</keyword>
<keyword evidence="16 26" id="KW-0067">ATP-binding</keyword>
<dbReference type="PANTHER" id="PTHR48053:SF37">
    <property type="entry name" value="LEUCINE-RICH REPEAT PROTEIN KINASE FAMILY PROTEIN"/>
    <property type="match status" value="1"/>
</dbReference>
<feature type="signal peptide" evidence="28">
    <location>
        <begin position="1"/>
        <end position="20"/>
    </location>
</feature>
<keyword evidence="6" id="KW-1003">Cell membrane</keyword>
<dbReference type="FunFam" id="3.80.10.10:FF:000288">
    <property type="entry name" value="LRR receptor-like serine/threonine-protein kinase EFR"/>
    <property type="match status" value="1"/>
</dbReference>
<evidence type="ECO:0000256" key="21">
    <source>
        <dbReference type="ARBA" id="ARBA00047899"/>
    </source>
</evidence>
<dbReference type="SUPFAM" id="SSF52047">
    <property type="entry name" value="RNI-like"/>
    <property type="match status" value="2"/>
</dbReference>
<feature type="transmembrane region" description="Helical" evidence="27">
    <location>
        <begin position="832"/>
        <end position="855"/>
    </location>
</feature>
<dbReference type="InterPro" id="IPR001611">
    <property type="entry name" value="Leu-rich_rpt"/>
</dbReference>
<evidence type="ECO:0000256" key="9">
    <source>
        <dbReference type="ARBA" id="ARBA00022614"/>
    </source>
</evidence>
<keyword evidence="9" id="KW-0433">Leucine-rich repeat</keyword>
<reference evidence="30 31" key="2">
    <citation type="journal article" date="2017" name="Nature">
        <title>The Apostasia genome and the evolution of orchids.</title>
        <authorList>
            <person name="Zhang G.Q."/>
            <person name="Liu K.W."/>
            <person name="Li Z."/>
            <person name="Lohaus R."/>
            <person name="Hsiao Y.Y."/>
            <person name="Niu S.C."/>
            <person name="Wang J.Y."/>
            <person name="Lin Y.C."/>
            <person name="Xu Q."/>
            <person name="Chen L.J."/>
            <person name="Yoshida K."/>
            <person name="Fujiwara S."/>
            <person name="Wang Z.W."/>
            <person name="Zhang Y.Q."/>
            <person name="Mitsuda N."/>
            <person name="Wang M."/>
            <person name="Liu G.H."/>
            <person name="Pecoraro L."/>
            <person name="Huang H.X."/>
            <person name="Xiao X.J."/>
            <person name="Lin M."/>
            <person name="Wu X.Y."/>
            <person name="Wu W.L."/>
            <person name="Chen Y.Y."/>
            <person name="Chang S.B."/>
            <person name="Sakamoto S."/>
            <person name="Ohme-Takagi M."/>
            <person name="Yagi M."/>
            <person name="Zeng S.J."/>
            <person name="Shen C.Y."/>
            <person name="Yeh C.M."/>
            <person name="Luo Y.B."/>
            <person name="Tsai W.C."/>
            <person name="Van de Peer Y."/>
            <person name="Liu Z.J."/>
        </authorList>
    </citation>
    <scope>NUCLEOTIDE SEQUENCE [LARGE SCALE GENOMIC DNA]</scope>
    <source>
        <tissue evidence="30">The whole plant</tissue>
    </source>
</reference>
<dbReference type="InterPro" id="IPR032675">
    <property type="entry name" value="LRR_dom_sf"/>
</dbReference>
<evidence type="ECO:0000256" key="3">
    <source>
        <dbReference type="ARBA" id="ARBA00004479"/>
    </source>
</evidence>
<evidence type="ECO:0000256" key="5">
    <source>
        <dbReference type="ARBA" id="ARBA00012513"/>
    </source>
</evidence>
<dbReference type="GO" id="GO:0005524">
    <property type="term" value="F:ATP binding"/>
    <property type="evidence" value="ECO:0007669"/>
    <property type="project" value="UniProtKB-UniRule"/>
</dbReference>
<evidence type="ECO:0000256" key="15">
    <source>
        <dbReference type="ARBA" id="ARBA00022777"/>
    </source>
</evidence>
<evidence type="ECO:0000256" key="16">
    <source>
        <dbReference type="ARBA" id="ARBA00022840"/>
    </source>
</evidence>
<evidence type="ECO:0000256" key="22">
    <source>
        <dbReference type="ARBA" id="ARBA00048679"/>
    </source>
</evidence>
<dbReference type="SMART" id="SM00365">
    <property type="entry name" value="LRR_SD22"/>
    <property type="match status" value="6"/>
</dbReference>
<reference evidence="30 31" key="1">
    <citation type="journal article" date="2016" name="Sci. Rep.">
        <title>The Dendrobium catenatum Lindl. genome sequence provides insights into polysaccharide synthase, floral development and adaptive evolution.</title>
        <authorList>
            <person name="Zhang G.Q."/>
            <person name="Xu Q."/>
            <person name="Bian C."/>
            <person name="Tsai W.C."/>
            <person name="Yeh C.M."/>
            <person name="Liu K.W."/>
            <person name="Yoshida K."/>
            <person name="Zhang L.S."/>
            <person name="Chang S.B."/>
            <person name="Chen F."/>
            <person name="Shi Y."/>
            <person name="Su Y.Y."/>
            <person name="Zhang Y.Q."/>
            <person name="Chen L.J."/>
            <person name="Yin Y."/>
            <person name="Lin M."/>
            <person name="Huang H."/>
            <person name="Deng H."/>
            <person name="Wang Z.W."/>
            <person name="Zhu S.L."/>
            <person name="Zhao X."/>
            <person name="Deng C."/>
            <person name="Niu S.C."/>
            <person name="Huang J."/>
            <person name="Wang M."/>
            <person name="Liu G.H."/>
            <person name="Yang H.J."/>
            <person name="Xiao X.J."/>
            <person name="Hsiao Y.Y."/>
            <person name="Wu W.L."/>
            <person name="Chen Y.Y."/>
            <person name="Mitsuda N."/>
            <person name="Ohme-Takagi M."/>
            <person name="Luo Y.B."/>
            <person name="Van de Peer Y."/>
            <person name="Liu Z.J."/>
        </authorList>
    </citation>
    <scope>NUCLEOTIDE SEQUENCE [LARGE SCALE GENOMIC DNA]</scope>
    <source>
        <tissue evidence="30">The whole plant</tissue>
    </source>
</reference>
<organism evidence="30 31">
    <name type="scientific">Dendrobium catenatum</name>
    <dbReference type="NCBI Taxonomy" id="906689"/>
    <lineage>
        <taxon>Eukaryota</taxon>
        <taxon>Viridiplantae</taxon>
        <taxon>Streptophyta</taxon>
        <taxon>Embryophyta</taxon>
        <taxon>Tracheophyta</taxon>
        <taxon>Spermatophyta</taxon>
        <taxon>Magnoliopsida</taxon>
        <taxon>Liliopsida</taxon>
        <taxon>Asparagales</taxon>
        <taxon>Orchidaceae</taxon>
        <taxon>Epidendroideae</taxon>
        <taxon>Malaxideae</taxon>
        <taxon>Dendrobiinae</taxon>
        <taxon>Dendrobium</taxon>
    </lineage>
</organism>
<evidence type="ECO:0000256" key="13">
    <source>
        <dbReference type="ARBA" id="ARBA00022737"/>
    </source>
</evidence>
<evidence type="ECO:0000256" key="27">
    <source>
        <dbReference type="SAM" id="Phobius"/>
    </source>
</evidence>
<dbReference type="Pfam" id="PF00069">
    <property type="entry name" value="Pkinase"/>
    <property type="match status" value="1"/>
</dbReference>
<accession>A0A2I0XJ04</accession>
<keyword evidence="10" id="KW-0808">Transferase</keyword>
<dbReference type="PROSITE" id="PS50011">
    <property type="entry name" value="PROTEIN_KINASE_DOM"/>
    <property type="match status" value="1"/>
</dbReference>
<dbReference type="PROSITE" id="PS00107">
    <property type="entry name" value="PROTEIN_KINASE_ATP"/>
    <property type="match status" value="1"/>
</dbReference>
<name>A0A2I0XJ04_9ASPA</name>
<sequence>MSVYILLLFHISFFITSIVSELPSNRVNFHASFNKKNGNSSEELALLSFKSLISHDPHGVLASWSNQSLHFCQWRGVTCSKHRNKPKVTTLDLQALNLSGSISPSIGNLTLLHTLYLSSNQLSGSIPTELGQLSKLHHLDLSFNLLEGMILHTLSQCLLLRSISLKNNSFHGEIPSNLSHRTDLQIIDFRNNLLSGIIPASLGALNHLEQLLLSNNLLEAEEKNDWAFLDALANCSNIQALGLSINRLGGVFPSSIGNLSSGLQVLTIYSNQIIGSIPTSICRLINLQILILGDNLLEGNIPEEIGILHKLKELNLYNNKISGVVPDSLGNLSSLEIFSLYGNQFGGGIPRVIQNLTSLNILSLSKNYFTGNMPSFLGSLLSLEELYLVYNNLVGYIPPSLGNLHFISQIALGFNNLEGVIPYSIWNLSKLQNLQLQGNNLYGVIPPSMGQKLPNLVYLRLYQNQFYGPLPTSLSNSTSLESIDFGSNSFTGKVPKNLGVLKSLYGFELDDNRLEARDSSDWAFLESLTNCTNLMILELSGNEFGGILPSSIANLSTTLSFLSLSRNKIGGIIPIEINNLVGLSWLDLARMKLSGKIPPTMGSLTSLQMLDFSFNEFYGEIPYTLGNLTQLNKLFLQYNNLSDHIPPTLGHCNRLELLNLSNNGLIGTIPYEITALFSLTIGLFLSNNFLNGSLPFNIGSLINLVKFVVSNNKLSGKIPNSLGRCTELRYLYMGNNFFEGIIPSLEALRGLEEIDLSHNELVGEIPMYLETFSLRYLNLSFNHLEGEVPKSGIFTNTSAFSVFGNKQLCGGIPELNLPACFNQHKRKSELQLVLAMTIASGVISFIILVVIFYAWRNKVHNVSHFIWRPRKEQHIKISYDELYRATNGFSSENLIGAGSFGFVYKGNMYGDDNNIIAVKVLNLQRHGASKSFEAECKALRNARHRNLVKVLTICSSIDCTGNNFKALVFEFMPNGSLDRWLYPQVNDVSGSRTYLNFIQRLNIVVDVACALDYLHNQGLVPIIHCDLKPSNVLLDEDMVAHVGDFGLAKLLTEASIESSQRSIDSIALQGTIGYVAPEYGMANQVSTKGDVYSFGILLLEMLTGRRPTDGIFIENHSLHQFVQMALPGQVMSILDPNMFTQTGNYEVDSEIKCINNKTKHELECIISMLNIGLLCSKESPKERIQIEQAFKELLAIKDKFYKAKEAKHSLSIDLPELYRH</sequence>
<dbReference type="Pfam" id="PF00560">
    <property type="entry name" value="LRR_1"/>
    <property type="match status" value="12"/>
</dbReference>
<comment type="function">
    <text evidence="23">Receptor kinase that detects X.oryzae pv. oryzae protein Ax21 to promote innate immunity. Following X.oryzae pv. oryzae protein Ax21 detection, undergoes cleavage, releasing the processed protein kinase Xa21 chain.</text>
</comment>
<dbReference type="GO" id="GO:0005886">
    <property type="term" value="C:plasma membrane"/>
    <property type="evidence" value="ECO:0007669"/>
    <property type="project" value="UniProtKB-SubCell"/>
</dbReference>
<comment type="similarity">
    <text evidence="4">Belongs to the protein kinase superfamily. Ser/Thr protein kinase family.</text>
</comment>
<dbReference type="PROSITE" id="PS00108">
    <property type="entry name" value="PROTEIN_KINASE_ST"/>
    <property type="match status" value="1"/>
</dbReference>
<comment type="catalytic activity">
    <reaction evidence="21">
        <text>L-threonyl-[protein] + ATP = O-phospho-L-threonyl-[protein] + ADP + H(+)</text>
        <dbReference type="Rhea" id="RHEA:46608"/>
        <dbReference type="Rhea" id="RHEA-COMP:11060"/>
        <dbReference type="Rhea" id="RHEA-COMP:11605"/>
        <dbReference type="ChEBI" id="CHEBI:15378"/>
        <dbReference type="ChEBI" id="CHEBI:30013"/>
        <dbReference type="ChEBI" id="CHEBI:30616"/>
        <dbReference type="ChEBI" id="CHEBI:61977"/>
        <dbReference type="ChEBI" id="CHEBI:456216"/>
        <dbReference type="EC" id="2.7.11.1"/>
    </reaction>
</comment>
<keyword evidence="15 30" id="KW-0418">Kinase</keyword>
<dbReference type="Pfam" id="PF08263">
    <property type="entry name" value="LRRNT_2"/>
    <property type="match status" value="1"/>
</dbReference>
<dbReference type="GO" id="GO:0005789">
    <property type="term" value="C:endoplasmic reticulum membrane"/>
    <property type="evidence" value="ECO:0007669"/>
    <property type="project" value="UniProtKB-SubCell"/>
</dbReference>
<evidence type="ECO:0000256" key="2">
    <source>
        <dbReference type="ARBA" id="ARBA00004389"/>
    </source>
</evidence>
<evidence type="ECO:0000256" key="20">
    <source>
        <dbReference type="ARBA" id="ARBA00023180"/>
    </source>
</evidence>
<dbReference type="InterPro" id="IPR013210">
    <property type="entry name" value="LRR_N_plant-typ"/>
</dbReference>
<evidence type="ECO:0000256" key="26">
    <source>
        <dbReference type="PROSITE-ProRule" id="PRU10141"/>
    </source>
</evidence>
<keyword evidence="19 30" id="KW-0675">Receptor</keyword>
<dbReference type="Gene3D" id="1.10.510.10">
    <property type="entry name" value="Transferase(Phosphotransferase) domain 1"/>
    <property type="match status" value="1"/>
</dbReference>
<keyword evidence="18 27" id="KW-0472">Membrane</keyword>